<dbReference type="InterPro" id="IPR013762">
    <property type="entry name" value="Integrase-like_cat_sf"/>
</dbReference>
<dbReference type="SUPFAM" id="SSF56349">
    <property type="entry name" value="DNA breaking-rejoining enzymes"/>
    <property type="match status" value="1"/>
</dbReference>
<proteinExistence type="inferred from homology"/>
<dbReference type="GO" id="GO:0003677">
    <property type="term" value="F:DNA binding"/>
    <property type="evidence" value="ECO:0007669"/>
    <property type="project" value="UniProtKB-UniRule"/>
</dbReference>
<dbReference type="PANTHER" id="PTHR30349">
    <property type="entry name" value="PHAGE INTEGRASE-RELATED"/>
    <property type="match status" value="1"/>
</dbReference>
<dbReference type="Pfam" id="PF26003">
    <property type="entry name" value="Integrase_N_phage"/>
    <property type="match status" value="1"/>
</dbReference>
<dbReference type="EMBL" id="PEDF01000176">
    <property type="protein sequence ID" value="RFZ35139.1"/>
    <property type="molecule type" value="Genomic_DNA"/>
</dbReference>
<evidence type="ECO:0000256" key="3">
    <source>
        <dbReference type="ARBA" id="ARBA00023125"/>
    </source>
</evidence>
<dbReference type="Pfam" id="PF00589">
    <property type="entry name" value="Phage_integrase"/>
    <property type="match status" value="1"/>
</dbReference>
<dbReference type="PROSITE" id="PS51900">
    <property type="entry name" value="CB"/>
    <property type="match status" value="1"/>
</dbReference>
<evidence type="ECO:0000259" key="6">
    <source>
        <dbReference type="PROSITE" id="PS51898"/>
    </source>
</evidence>
<name>A0A3E2MQW2_MYCMR</name>
<evidence type="ECO:0000313" key="9">
    <source>
        <dbReference type="Proteomes" id="UP000257451"/>
    </source>
</evidence>
<feature type="domain" description="Core-binding (CB)" evidence="7">
    <location>
        <begin position="95"/>
        <end position="173"/>
    </location>
</feature>
<dbReference type="GO" id="GO:0006310">
    <property type="term" value="P:DNA recombination"/>
    <property type="evidence" value="ECO:0007669"/>
    <property type="project" value="UniProtKB-KW"/>
</dbReference>
<keyword evidence="2" id="KW-0229">DNA integration</keyword>
<sequence>MSGRKNHRGWGWIRKRSSGRYQASYIGPDNIRHFAPATFELKIEAEEWLTAERRDIQNAKAGLRSVTASNVSAELQWMSPAQRNVVANQKLKSQPTLSDYAKDWIEHRQIKENTRIQYQASFDKYIAPKLGSILVSNLRPATIRTWYSGLDPAHQKTRANAYGLLNTICKTAVTDELLQQNPCNIERATVVENNHEAVVPTPEQLAIIADKIEAKFKALVLISAWCGLRFGEVTELRRKDIRYVSADDTAEPGIIVVARGVSHRKGCHLSTPKTHRTRKVGIPPHIAAAIHEHLEQFAEPESEGGRLFVPVRGGCHVMDRVVRPAFRDACAAADISGMRLHDLRHFAGTQVARVGNLVETMNHLGHTTQSASLRYQHMVSGRDAEIALALSGLATGKVALAVVAETDNQPKVV</sequence>
<comment type="similarity">
    <text evidence="1">Belongs to the 'phage' integrase family.</text>
</comment>
<evidence type="ECO:0000256" key="2">
    <source>
        <dbReference type="ARBA" id="ARBA00022908"/>
    </source>
</evidence>
<dbReference type="Pfam" id="PF14659">
    <property type="entry name" value="Phage_int_SAM_3"/>
    <property type="match status" value="1"/>
</dbReference>
<dbReference type="InterPro" id="IPR011010">
    <property type="entry name" value="DNA_brk_join_enz"/>
</dbReference>
<dbReference type="PROSITE" id="PS51898">
    <property type="entry name" value="TYR_RECOMBINASE"/>
    <property type="match status" value="1"/>
</dbReference>
<reference evidence="8 9" key="1">
    <citation type="journal article" date="2018" name="Sci. Rep.">
        <title>Extensive genomic diversity among Mycobacterium marinum strains revealed by whole genome sequencing.</title>
        <authorList>
            <person name="Das S."/>
            <person name="Pettersson B.M."/>
            <person name="Behra P.R."/>
            <person name="Mallick A."/>
            <person name="Cheramie M."/>
            <person name="Ramesh M."/>
            <person name="Shirreff L."/>
            <person name="DuCote T."/>
            <person name="Dasgupta S."/>
            <person name="Ennis D.G."/>
            <person name="Kirsebom L.A."/>
        </authorList>
    </citation>
    <scope>NUCLEOTIDE SEQUENCE [LARGE SCALE GENOMIC DNA]</scope>
    <source>
        <strain evidence="8 9">Davis1</strain>
    </source>
</reference>
<accession>A0A3E2MQW2</accession>
<dbReference type="InterPro" id="IPR002104">
    <property type="entry name" value="Integrase_catalytic"/>
</dbReference>
<evidence type="ECO:0000259" key="7">
    <source>
        <dbReference type="PROSITE" id="PS51900"/>
    </source>
</evidence>
<dbReference type="AlphaFoldDB" id="A0A3E2MQW2"/>
<feature type="domain" description="Tyr recombinase" evidence="6">
    <location>
        <begin position="195"/>
        <end position="388"/>
    </location>
</feature>
<organism evidence="8 9">
    <name type="scientific">Mycobacterium marinum</name>
    <dbReference type="NCBI Taxonomy" id="1781"/>
    <lineage>
        <taxon>Bacteria</taxon>
        <taxon>Bacillati</taxon>
        <taxon>Actinomycetota</taxon>
        <taxon>Actinomycetes</taxon>
        <taxon>Mycobacteriales</taxon>
        <taxon>Mycobacteriaceae</taxon>
        <taxon>Mycobacterium</taxon>
        <taxon>Mycobacterium ulcerans group</taxon>
    </lineage>
</organism>
<dbReference type="Gene3D" id="1.10.443.10">
    <property type="entry name" value="Intergrase catalytic core"/>
    <property type="match status" value="1"/>
</dbReference>
<comment type="caution">
    <text evidence="8">The sequence shown here is derived from an EMBL/GenBank/DDBJ whole genome shotgun (WGS) entry which is preliminary data.</text>
</comment>
<dbReference type="PANTHER" id="PTHR30349:SF64">
    <property type="entry name" value="PROPHAGE INTEGRASE INTD-RELATED"/>
    <property type="match status" value="1"/>
</dbReference>
<keyword evidence="3 5" id="KW-0238">DNA-binding</keyword>
<dbReference type="Gene3D" id="1.10.150.130">
    <property type="match status" value="1"/>
</dbReference>
<dbReference type="InterPro" id="IPR010998">
    <property type="entry name" value="Integrase_recombinase_N"/>
</dbReference>
<evidence type="ECO:0000256" key="1">
    <source>
        <dbReference type="ARBA" id="ARBA00008857"/>
    </source>
</evidence>
<dbReference type="InterPro" id="IPR058717">
    <property type="entry name" value="Phage_L5_Integrase_N"/>
</dbReference>
<gene>
    <name evidence="8" type="ORF">DAVIS_04689</name>
</gene>
<evidence type="ECO:0000313" key="8">
    <source>
        <dbReference type="EMBL" id="RFZ35139.1"/>
    </source>
</evidence>
<keyword evidence="4" id="KW-0233">DNA recombination</keyword>
<dbReference type="Proteomes" id="UP000257451">
    <property type="component" value="Unassembled WGS sequence"/>
</dbReference>
<dbReference type="InterPro" id="IPR044068">
    <property type="entry name" value="CB"/>
</dbReference>
<dbReference type="RefSeq" id="WP_117433232.1">
    <property type="nucleotide sequence ID" value="NZ_PEDF01000176.1"/>
</dbReference>
<dbReference type="InterPro" id="IPR050090">
    <property type="entry name" value="Tyrosine_recombinase_XerCD"/>
</dbReference>
<dbReference type="GO" id="GO:0015074">
    <property type="term" value="P:DNA integration"/>
    <property type="evidence" value="ECO:0007669"/>
    <property type="project" value="UniProtKB-KW"/>
</dbReference>
<protein>
    <submittedName>
        <fullName evidence="8">Putative prophage phiRv2 integrase</fullName>
    </submittedName>
</protein>
<evidence type="ECO:0000256" key="4">
    <source>
        <dbReference type="ARBA" id="ARBA00023172"/>
    </source>
</evidence>
<dbReference type="InterPro" id="IPR004107">
    <property type="entry name" value="Integrase_SAM-like_N"/>
</dbReference>
<evidence type="ECO:0000256" key="5">
    <source>
        <dbReference type="PROSITE-ProRule" id="PRU01248"/>
    </source>
</evidence>